<reference evidence="2 3" key="1">
    <citation type="journal article" date="2014" name="Nature">
        <title>An environmental bacterial taxon with a large and distinct metabolic repertoire.</title>
        <authorList>
            <person name="Wilson M.C."/>
            <person name="Mori T."/>
            <person name="Ruckert C."/>
            <person name="Uria A.R."/>
            <person name="Helf M.J."/>
            <person name="Takada K."/>
            <person name="Gernert C."/>
            <person name="Steffens U.A."/>
            <person name="Heycke N."/>
            <person name="Schmitt S."/>
            <person name="Rinke C."/>
            <person name="Helfrich E.J."/>
            <person name="Brachmann A.O."/>
            <person name="Gurgui C."/>
            <person name="Wakimoto T."/>
            <person name="Kracht M."/>
            <person name="Crusemann M."/>
            <person name="Hentschel U."/>
            <person name="Abe I."/>
            <person name="Matsunaga S."/>
            <person name="Kalinowski J."/>
            <person name="Takeyama H."/>
            <person name="Piel J."/>
        </authorList>
    </citation>
    <scope>NUCLEOTIDE SEQUENCE [LARGE SCALE GENOMIC DNA]</scope>
    <source>
        <strain evidence="3">TSY2</strain>
    </source>
</reference>
<dbReference type="HOGENOM" id="CLU_130842_0_0_7"/>
<evidence type="ECO:0000313" key="2">
    <source>
        <dbReference type="EMBL" id="ETW99935.1"/>
    </source>
</evidence>
<protein>
    <recommendedName>
        <fullName evidence="1">CHRD domain-containing protein</fullName>
    </recommendedName>
</protein>
<evidence type="ECO:0000259" key="1">
    <source>
        <dbReference type="Pfam" id="PF07452"/>
    </source>
</evidence>
<gene>
    <name evidence="2" type="ORF">ETSY2_39980</name>
</gene>
<accession>W4LQD6</accession>
<dbReference type="EMBL" id="AZHX01001780">
    <property type="protein sequence ID" value="ETW99935.1"/>
    <property type="molecule type" value="Genomic_DNA"/>
</dbReference>
<dbReference type="InterPro" id="IPR010895">
    <property type="entry name" value="CHRD"/>
</dbReference>
<dbReference type="Pfam" id="PF07452">
    <property type="entry name" value="CHRD"/>
    <property type="match status" value="1"/>
</dbReference>
<dbReference type="AlphaFoldDB" id="W4LQD6"/>
<comment type="caution">
    <text evidence="2">The sequence shown here is derived from an EMBL/GenBank/DDBJ whole genome shotgun (WGS) entry which is preliminary data.</text>
</comment>
<name>W4LQD6_9BACT</name>
<sequence length="144" mass="15217">MFETASGEIIRITYTLIYRDLKSTTDDTGTEIPGRVTQAHIHIGKDWENGDAVAFLCSNVEGAPAGTPACPQPTAQTPEVTVEGTIEANDIQAAGIGATPEIIKAGDLNALRQILLGGASYVNLHTVAHPQGELRGPIFAEFAF</sequence>
<feature type="domain" description="CHRD" evidence="1">
    <location>
        <begin position="12"/>
        <end position="138"/>
    </location>
</feature>
<proteinExistence type="predicted"/>
<organism evidence="2 3">
    <name type="scientific">Candidatus Entotheonella gemina</name>
    <dbReference type="NCBI Taxonomy" id="1429439"/>
    <lineage>
        <taxon>Bacteria</taxon>
        <taxon>Pseudomonadati</taxon>
        <taxon>Nitrospinota/Tectimicrobiota group</taxon>
        <taxon>Candidatus Tectimicrobiota</taxon>
        <taxon>Candidatus Entotheonellia</taxon>
        <taxon>Candidatus Entotheonellales</taxon>
        <taxon>Candidatus Entotheonellaceae</taxon>
        <taxon>Candidatus Entotheonella</taxon>
    </lineage>
</organism>
<dbReference type="Proteomes" id="UP000019140">
    <property type="component" value="Unassembled WGS sequence"/>
</dbReference>
<evidence type="ECO:0000313" key="3">
    <source>
        <dbReference type="Proteomes" id="UP000019140"/>
    </source>
</evidence>
<keyword evidence="3" id="KW-1185">Reference proteome</keyword>